<reference evidence="2 3" key="1">
    <citation type="journal article" date="2013" name="Genome Biol.">
        <title>The genome sequence of the most widely cultivated cacao type and its use to identify candidate genes regulating pod color.</title>
        <authorList>
            <person name="Motamayor J.C."/>
            <person name="Mockaitis K."/>
            <person name="Schmutz J."/>
            <person name="Haiminen N."/>
            <person name="Iii D.L."/>
            <person name="Cornejo O."/>
            <person name="Findley S.D."/>
            <person name="Zheng P."/>
            <person name="Utro F."/>
            <person name="Royaert S."/>
            <person name="Saski C."/>
            <person name="Jenkins J."/>
            <person name="Podicheti R."/>
            <person name="Zhao M."/>
            <person name="Scheffler B.E."/>
            <person name="Stack J.C."/>
            <person name="Feltus F.A."/>
            <person name="Mustiga G.M."/>
            <person name="Amores F."/>
            <person name="Phillips W."/>
            <person name="Marelli J.P."/>
            <person name="May G.D."/>
            <person name="Shapiro H."/>
            <person name="Ma J."/>
            <person name="Bustamante C.D."/>
            <person name="Schnell R.J."/>
            <person name="Main D."/>
            <person name="Gilbert D."/>
            <person name="Parida L."/>
            <person name="Kuhn D.N."/>
        </authorList>
    </citation>
    <scope>NUCLEOTIDE SEQUENCE [LARGE SCALE GENOMIC DNA]</scope>
    <source>
        <strain evidence="3">cv. Matina 1-6</strain>
    </source>
</reference>
<protein>
    <recommendedName>
        <fullName evidence="1">UBC core domain-containing protein</fullName>
    </recommendedName>
</protein>
<dbReference type="AlphaFoldDB" id="A0A061FU00"/>
<dbReference type="PANTHER" id="PTHR24067">
    <property type="entry name" value="UBIQUITIN-CONJUGATING ENZYME E2"/>
    <property type="match status" value="1"/>
</dbReference>
<evidence type="ECO:0000259" key="1">
    <source>
        <dbReference type="PROSITE" id="PS50127"/>
    </source>
</evidence>
<dbReference type="SUPFAM" id="SSF54495">
    <property type="entry name" value="UBC-like"/>
    <property type="match status" value="1"/>
</dbReference>
<proteinExistence type="predicted"/>
<dbReference type="Proteomes" id="UP000026915">
    <property type="component" value="Chromosome 10"/>
</dbReference>
<dbReference type="InterPro" id="IPR050113">
    <property type="entry name" value="Ub_conjugating_enzyme"/>
</dbReference>
<dbReference type="Gramene" id="EOY18189">
    <property type="protein sequence ID" value="EOY18189"/>
    <property type="gene ID" value="TCM_042804"/>
</dbReference>
<dbReference type="InterPro" id="IPR000608">
    <property type="entry name" value="UBC"/>
</dbReference>
<dbReference type="Pfam" id="PF00179">
    <property type="entry name" value="UQ_con"/>
    <property type="match status" value="1"/>
</dbReference>
<name>A0A061FU00_THECC</name>
<dbReference type="InterPro" id="IPR016135">
    <property type="entry name" value="UBQ-conjugating_enzyme/RWD"/>
</dbReference>
<dbReference type="Gene3D" id="3.10.110.10">
    <property type="entry name" value="Ubiquitin Conjugating Enzyme"/>
    <property type="match status" value="1"/>
</dbReference>
<keyword evidence="3" id="KW-1185">Reference proteome</keyword>
<dbReference type="HOGENOM" id="CLU_1663831_0_0_1"/>
<sequence>MIQTAVQFEGLPNDDPNAHIVNFLEIYDTFKANGVTDDAIRLRLFPFSLRDKVSFFNGFLQATLLLQKQLQDLWKKPVDGFSAELLDDNVLEWIVIITGPQILSRIFPSDYPANPPTVRFISKMWHPNGCKWWNMDFVTCTPGSCMVQGWRMNADGIGT</sequence>
<dbReference type="InParanoid" id="A0A061FU00"/>
<accession>A0A061FU00</accession>
<organism evidence="2 3">
    <name type="scientific">Theobroma cacao</name>
    <name type="common">Cacao</name>
    <name type="synonym">Cocoa</name>
    <dbReference type="NCBI Taxonomy" id="3641"/>
    <lineage>
        <taxon>Eukaryota</taxon>
        <taxon>Viridiplantae</taxon>
        <taxon>Streptophyta</taxon>
        <taxon>Embryophyta</taxon>
        <taxon>Tracheophyta</taxon>
        <taxon>Spermatophyta</taxon>
        <taxon>Magnoliopsida</taxon>
        <taxon>eudicotyledons</taxon>
        <taxon>Gunneridae</taxon>
        <taxon>Pentapetalae</taxon>
        <taxon>rosids</taxon>
        <taxon>malvids</taxon>
        <taxon>Malvales</taxon>
        <taxon>Malvaceae</taxon>
        <taxon>Byttnerioideae</taxon>
        <taxon>Theobroma</taxon>
    </lineage>
</organism>
<evidence type="ECO:0000313" key="2">
    <source>
        <dbReference type="EMBL" id="EOY18189.1"/>
    </source>
</evidence>
<evidence type="ECO:0000313" key="3">
    <source>
        <dbReference type="Proteomes" id="UP000026915"/>
    </source>
</evidence>
<dbReference type="PROSITE" id="PS50127">
    <property type="entry name" value="UBC_2"/>
    <property type="match status" value="1"/>
</dbReference>
<gene>
    <name evidence="2" type="ORF">TCM_042804</name>
</gene>
<dbReference type="eggNOG" id="KOG0425">
    <property type="taxonomic scope" value="Eukaryota"/>
</dbReference>
<feature type="domain" description="UBC core" evidence="1">
    <location>
        <begin position="61"/>
        <end position="159"/>
    </location>
</feature>
<dbReference type="EMBL" id="CM001888">
    <property type="protein sequence ID" value="EOY18189.1"/>
    <property type="molecule type" value="Genomic_DNA"/>
</dbReference>
<dbReference type="STRING" id="3641.A0A061FU00"/>